<accession>A0ABS5VMJ4</accession>
<dbReference type="EMBL" id="JAHESD010000007">
    <property type="protein sequence ID" value="MBT1702669.1"/>
    <property type="molecule type" value="Genomic_DNA"/>
</dbReference>
<dbReference type="InterPro" id="IPR032820">
    <property type="entry name" value="ATPase_put"/>
</dbReference>
<protein>
    <submittedName>
        <fullName evidence="2">AtpZ/AtpI family protein</fullName>
    </submittedName>
</protein>
<organism evidence="2 3">
    <name type="scientific">Chryseosolibacter indicus</name>
    <dbReference type="NCBI Taxonomy" id="2782351"/>
    <lineage>
        <taxon>Bacteria</taxon>
        <taxon>Pseudomonadati</taxon>
        <taxon>Bacteroidota</taxon>
        <taxon>Cytophagia</taxon>
        <taxon>Cytophagales</taxon>
        <taxon>Chryseotaleaceae</taxon>
        <taxon>Chryseosolibacter</taxon>
    </lineage>
</organism>
<dbReference type="Proteomes" id="UP000772618">
    <property type="component" value="Unassembled WGS sequence"/>
</dbReference>
<evidence type="ECO:0000313" key="2">
    <source>
        <dbReference type="EMBL" id="MBT1702669.1"/>
    </source>
</evidence>
<dbReference type="Pfam" id="PF09527">
    <property type="entry name" value="ATPase_gene1"/>
    <property type="match status" value="1"/>
</dbReference>
<comment type="caution">
    <text evidence="2">The sequence shown here is derived from an EMBL/GenBank/DDBJ whole genome shotgun (WGS) entry which is preliminary data.</text>
</comment>
<proteinExistence type="predicted"/>
<evidence type="ECO:0000313" key="3">
    <source>
        <dbReference type="Proteomes" id="UP000772618"/>
    </source>
</evidence>
<dbReference type="RefSeq" id="WP_254152636.1">
    <property type="nucleotide sequence ID" value="NZ_JAHESD010000007.1"/>
</dbReference>
<feature type="transmembrane region" description="Helical" evidence="1">
    <location>
        <begin position="49"/>
        <end position="71"/>
    </location>
</feature>
<keyword evidence="3" id="KW-1185">Reference proteome</keyword>
<reference evidence="2 3" key="1">
    <citation type="submission" date="2021-05" db="EMBL/GenBank/DDBJ databases">
        <title>A Polyphasic approach of four new species of the genus Ohtaekwangia: Ohtaekwangia histidinii sp. nov., Ohtaekwangia cretensis sp. nov., Ohtaekwangia indiensis sp. nov., Ohtaekwangia reichenbachii sp. nov. from diverse environment.</title>
        <authorList>
            <person name="Octaviana S."/>
        </authorList>
    </citation>
    <scope>NUCLEOTIDE SEQUENCE [LARGE SCALE GENOMIC DNA]</scope>
    <source>
        <strain evidence="2 3">PWU20</strain>
    </source>
</reference>
<keyword evidence="1" id="KW-1133">Transmembrane helix</keyword>
<gene>
    <name evidence="2" type="ORF">KK060_05215</name>
</gene>
<sequence length="77" mass="8957">MEQSQDPSRRKKLNQYNSYLKYSGLAIQLLAAIALCGWVGHFIDKWLNYKYPVFMLILGFVGFGGMLYQIYKSINDQ</sequence>
<keyword evidence="1" id="KW-0472">Membrane</keyword>
<feature type="transmembrane region" description="Helical" evidence="1">
    <location>
        <begin position="20"/>
        <end position="43"/>
    </location>
</feature>
<name>A0ABS5VMJ4_9BACT</name>
<keyword evidence="1" id="KW-0812">Transmembrane</keyword>
<evidence type="ECO:0000256" key="1">
    <source>
        <dbReference type="SAM" id="Phobius"/>
    </source>
</evidence>